<feature type="transmembrane region" description="Helical" evidence="1">
    <location>
        <begin position="66"/>
        <end position="86"/>
    </location>
</feature>
<name>A0A5D8Z756_9GAMM</name>
<accession>A0A5D8Z756</accession>
<reference evidence="2 3" key="1">
    <citation type="submission" date="2019-08" db="EMBL/GenBank/DDBJ databases">
        <title>Draft genome sequence of Lysobacter sp. UKS-15.</title>
        <authorList>
            <person name="Im W.-T."/>
        </authorList>
    </citation>
    <scope>NUCLEOTIDE SEQUENCE [LARGE SCALE GENOMIC DNA]</scope>
    <source>
        <strain evidence="2 3">UKS-15</strain>
    </source>
</reference>
<evidence type="ECO:0000313" key="3">
    <source>
        <dbReference type="Proteomes" id="UP000323164"/>
    </source>
</evidence>
<evidence type="ECO:0008006" key="4">
    <source>
        <dbReference type="Google" id="ProtNLM"/>
    </source>
</evidence>
<dbReference type="AlphaFoldDB" id="A0A5D8Z756"/>
<comment type="caution">
    <text evidence="2">The sequence shown here is derived from an EMBL/GenBank/DDBJ whole genome shotgun (WGS) entry which is preliminary data.</text>
</comment>
<organism evidence="2 3">
    <name type="scientific">Cognatilysobacter lacus</name>
    <dbReference type="NCBI Taxonomy" id="1643323"/>
    <lineage>
        <taxon>Bacteria</taxon>
        <taxon>Pseudomonadati</taxon>
        <taxon>Pseudomonadota</taxon>
        <taxon>Gammaproteobacteria</taxon>
        <taxon>Lysobacterales</taxon>
        <taxon>Lysobacteraceae</taxon>
        <taxon>Cognatilysobacter</taxon>
    </lineage>
</organism>
<feature type="transmembrane region" description="Helical" evidence="1">
    <location>
        <begin position="12"/>
        <end position="29"/>
    </location>
</feature>
<dbReference type="Proteomes" id="UP000323164">
    <property type="component" value="Unassembled WGS sequence"/>
</dbReference>
<feature type="transmembrane region" description="Helical" evidence="1">
    <location>
        <begin position="41"/>
        <end position="59"/>
    </location>
</feature>
<keyword evidence="1" id="KW-0812">Transmembrane</keyword>
<dbReference type="EMBL" id="VTRV01000029">
    <property type="protein sequence ID" value="TZF90718.1"/>
    <property type="molecule type" value="Genomic_DNA"/>
</dbReference>
<evidence type="ECO:0000313" key="2">
    <source>
        <dbReference type="EMBL" id="TZF90718.1"/>
    </source>
</evidence>
<dbReference type="OrthoDB" id="5998965at2"/>
<sequence length="141" mass="15804">MSLLRLNVLRAFYAVMAFGLATVVWPAIVAPPADMSLSGSVVHGLLGGVGVMALVGIRYPLRMLPLLLFELIWKIIWVGAYVFPWWRSGHLPPGSLENLAQCVFGFVFIPLVLPWRYVIRQYVQAPGEPWRKAPVEQRYAA</sequence>
<gene>
    <name evidence="2" type="ORF">FW784_04245</name>
</gene>
<feature type="transmembrane region" description="Helical" evidence="1">
    <location>
        <begin position="98"/>
        <end position="118"/>
    </location>
</feature>
<proteinExistence type="predicted"/>
<keyword evidence="1" id="KW-1133">Transmembrane helix</keyword>
<evidence type="ECO:0000256" key="1">
    <source>
        <dbReference type="SAM" id="Phobius"/>
    </source>
</evidence>
<dbReference type="RefSeq" id="WP_149352120.1">
    <property type="nucleotide sequence ID" value="NZ_VTRV01000029.1"/>
</dbReference>
<keyword evidence="3" id="KW-1185">Reference proteome</keyword>
<protein>
    <recommendedName>
        <fullName evidence="4">Transmembrane protein</fullName>
    </recommendedName>
</protein>
<keyword evidence="1" id="KW-0472">Membrane</keyword>